<dbReference type="AlphaFoldDB" id="A0A2J6PUS2"/>
<organism evidence="2 3">
    <name type="scientific">Hyaloscypha hepaticicola</name>
    <dbReference type="NCBI Taxonomy" id="2082293"/>
    <lineage>
        <taxon>Eukaryota</taxon>
        <taxon>Fungi</taxon>
        <taxon>Dikarya</taxon>
        <taxon>Ascomycota</taxon>
        <taxon>Pezizomycotina</taxon>
        <taxon>Leotiomycetes</taxon>
        <taxon>Helotiales</taxon>
        <taxon>Hyaloscyphaceae</taxon>
        <taxon>Hyaloscypha</taxon>
    </lineage>
</organism>
<evidence type="ECO:0000313" key="3">
    <source>
        <dbReference type="Proteomes" id="UP000235672"/>
    </source>
</evidence>
<name>A0A2J6PUS2_9HELO</name>
<keyword evidence="1" id="KW-0812">Transmembrane</keyword>
<keyword evidence="1" id="KW-1133">Transmembrane helix</keyword>
<keyword evidence="1" id="KW-0472">Membrane</keyword>
<gene>
    <name evidence="2" type="ORF">NA56DRAFT_265976</name>
</gene>
<evidence type="ECO:0008006" key="4">
    <source>
        <dbReference type="Google" id="ProtNLM"/>
    </source>
</evidence>
<sequence length="314" mass="36319">MAYWTLAFGPSNLEALSTFTIATAMSKLSVGNFIVCNSTLTCLDGFYHYFNEWNLGPLHTWFSYNVKSKSTTYLLFDCPEKIKERLTAGDFLPDPFAVDLLLAEECALWREKLINMHYQQIFNWHENTGAMDPPLNRHINSIDSMQKLHQLSRTWNMIYEDLGDLEERLDFLLSTSEKLSSVGIQTRAVVEYITFVRGRNHLRRRWVTSFGERTKLIINFVFSIEGEENSKSITFIAKETARDNNSMMTIATMTMLFLPGAFVASVLQIPTKMRLFWVVTIPATIFVLVIYQVWRWAREGRMRLSDPERGTDAT</sequence>
<accession>A0A2J6PUS2</accession>
<evidence type="ECO:0000313" key="2">
    <source>
        <dbReference type="EMBL" id="PMD17777.1"/>
    </source>
</evidence>
<evidence type="ECO:0000256" key="1">
    <source>
        <dbReference type="SAM" id="Phobius"/>
    </source>
</evidence>
<protein>
    <recommendedName>
        <fullName evidence="4">Cora-domain-containing protein</fullName>
    </recommendedName>
</protein>
<reference evidence="2 3" key="1">
    <citation type="submission" date="2016-05" db="EMBL/GenBank/DDBJ databases">
        <title>A degradative enzymes factory behind the ericoid mycorrhizal symbiosis.</title>
        <authorList>
            <consortium name="DOE Joint Genome Institute"/>
            <person name="Martino E."/>
            <person name="Morin E."/>
            <person name="Grelet G."/>
            <person name="Kuo A."/>
            <person name="Kohler A."/>
            <person name="Daghino S."/>
            <person name="Barry K."/>
            <person name="Choi C."/>
            <person name="Cichocki N."/>
            <person name="Clum A."/>
            <person name="Copeland A."/>
            <person name="Hainaut M."/>
            <person name="Haridas S."/>
            <person name="Labutti K."/>
            <person name="Lindquist E."/>
            <person name="Lipzen A."/>
            <person name="Khouja H.-R."/>
            <person name="Murat C."/>
            <person name="Ohm R."/>
            <person name="Olson A."/>
            <person name="Spatafora J."/>
            <person name="Veneault-Fourrey C."/>
            <person name="Henrissat B."/>
            <person name="Grigoriev I."/>
            <person name="Martin F."/>
            <person name="Perotto S."/>
        </authorList>
    </citation>
    <scope>NUCLEOTIDE SEQUENCE [LARGE SCALE GENOMIC DNA]</scope>
    <source>
        <strain evidence="2 3">UAMH 7357</strain>
    </source>
</reference>
<dbReference type="OrthoDB" id="2830640at2759"/>
<keyword evidence="3" id="KW-1185">Reference proteome</keyword>
<feature type="transmembrane region" description="Helical" evidence="1">
    <location>
        <begin position="275"/>
        <end position="294"/>
    </location>
</feature>
<dbReference type="EMBL" id="KZ613498">
    <property type="protein sequence ID" value="PMD17777.1"/>
    <property type="molecule type" value="Genomic_DNA"/>
</dbReference>
<proteinExistence type="predicted"/>
<dbReference type="Proteomes" id="UP000235672">
    <property type="component" value="Unassembled WGS sequence"/>
</dbReference>
<dbReference type="STRING" id="1745343.A0A2J6PUS2"/>
<feature type="transmembrane region" description="Helical" evidence="1">
    <location>
        <begin position="248"/>
        <end position="269"/>
    </location>
</feature>